<gene>
    <name evidence="1" type="ORF">ID810_03555</name>
</gene>
<sequence length="129" mass="14872">MIVWEECSDAEVTALVKALHEARFADEPNDPLLWQSPIVIDLHVQAIAEQQQRRAERQRAGKSDPQAWLLWRNRPEQGVVTRRLVQDPALIQLAREDGGQVLRDLLRPFILDDNDVRTLLQGVEDHEHT</sequence>
<keyword evidence="2" id="KW-1185">Reference proteome</keyword>
<reference evidence="1 2" key="1">
    <citation type="submission" date="2020-11" db="EMBL/GenBank/DDBJ databases">
        <title>Actinomyces sp. ZJ750.</title>
        <authorList>
            <person name="Zhou J."/>
        </authorList>
    </citation>
    <scope>NUCLEOTIDE SEQUENCE [LARGE SCALE GENOMIC DNA]</scope>
    <source>
        <strain evidence="1 2">ZJ750</strain>
    </source>
</reference>
<dbReference type="EMBL" id="CP063989">
    <property type="protein sequence ID" value="QPL06032.1"/>
    <property type="molecule type" value="Genomic_DNA"/>
</dbReference>
<dbReference type="Proteomes" id="UP000594637">
    <property type="component" value="Chromosome"/>
</dbReference>
<evidence type="ECO:0000313" key="1">
    <source>
        <dbReference type="EMBL" id="QPL06032.1"/>
    </source>
</evidence>
<dbReference type="AlphaFoldDB" id="A0A7T0LLW7"/>
<proteinExistence type="predicted"/>
<accession>A0A7T0LLW7</accession>
<name>A0A7T0LLW7_9ACTO</name>
<protein>
    <submittedName>
        <fullName evidence="1">Uncharacterized protein</fullName>
    </submittedName>
</protein>
<organism evidence="1 2">
    <name type="scientific">Actinomyces respiraculi</name>
    <dbReference type="NCBI Taxonomy" id="2744574"/>
    <lineage>
        <taxon>Bacteria</taxon>
        <taxon>Bacillati</taxon>
        <taxon>Actinomycetota</taxon>
        <taxon>Actinomycetes</taxon>
        <taxon>Actinomycetales</taxon>
        <taxon>Actinomycetaceae</taxon>
        <taxon>Actinomyces</taxon>
    </lineage>
</organism>
<dbReference type="KEGG" id="arep:ID810_03555"/>
<evidence type="ECO:0000313" key="2">
    <source>
        <dbReference type="Proteomes" id="UP000594637"/>
    </source>
</evidence>
<dbReference type="RefSeq" id="WP_166855130.1">
    <property type="nucleotide sequence ID" value="NZ_CP063989.1"/>
</dbReference>